<evidence type="ECO:0000256" key="4">
    <source>
        <dbReference type="ARBA" id="ARBA00015132"/>
    </source>
</evidence>
<dbReference type="GO" id="GO:0006065">
    <property type="term" value="P:UDP-glucuronate biosynthetic process"/>
    <property type="evidence" value="ECO:0007669"/>
    <property type="project" value="UniProtKB-UniPathway"/>
</dbReference>
<dbReference type="EMBL" id="DTIN01000035">
    <property type="protein sequence ID" value="HFX14149.1"/>
    <property type="molecule type" value="Genomic_DNA"/>
</dbReference>
<dbReference type="PANTHER" id="PTHR43750">
    <property type="entry name" value="UDP-GLUCOSE 6-DEHYDROGENASE TUAD"/>
    <property type="match status" value="1"/>
</dbReference>
<comment type="pathway">
    <text evidence="1">Nucleotide-sugar biosynthesis; UDP-alpha-D-glucuronate biosynthesis; UDP-alpha-D-glucuronate from UDP-alpha-D-glucose: step 1/1.</text>
</comment>
<evidence type="ECO:0000256" key="8">
    <source>
        <dbReference type="PIRNR" id="PIRNR000124"/>
    </source>
</evidence>
<feature type="binding site" evidence="11">
    <location>
        <position position="323"/>
    </location>
    <ligand>
        <name>NAD(+)</name>
        <dbReference type="ChEBI" id="CHEBI:57540"/>
    </ligand>
</feature>
<evidence type="ECO:0000256" key="1">
    <source>
        <dbReference type="ARBA" id="ARBA00004701"/>
    </source>
</evidence>
<evidence type="ECO:0000256" key="3">
    <source>
        <dbReference type="ARBA" id="ARBA00012954"/>
    </source>
</evidence>
<evidence type="ECO:0000256" key="9">
    <source>
        <dbReference type="PIRSR" id="PIRSR500134-1"/>
    </source>
</evidence>
<feature type="binding site" evidence="10">
    <location>
        <begin position="148"/>
        <end position="151"/>
    </location>
    <ligand>
        <name>substrate</name>
    </ligand>
</feature>
<dbReference type="Pfam" id="PF03721">
    <property type="entry name" value="UDPG_MGDP_dh_N"/>
    <property type="match status" value="1"/>
</dbReference>
<dbReference type="SUPFAM" id="SSF51735">
    <property type="entry name" value="NAD(P)-binding Rossmann-fold domains"/>
    <property type="match status" value="1"/>
</dbReference>
<dbReference type="SUPFAM" id="SSF48179">
    <property type="entry name" value="6-phosphogluconate dehydrogenase C-terminal domain-like"/>
    <property type="match status" value="1"/>
</dbReference>
<evidence type="ECO:0000256" key="5">
    <source>
        <dbReference type="ARBA" id="ARBA00023002"/>
    </source>
</evidence>
<dbReference type="GO" id="GO:0051287">
    <property type="term" value="F:NAD binding"/>
    <property type="evidence" value="ECO:0007669"/>
    <property type="project" value="InterPro"/>
</dbReference>
<organism evidence="13">
    <name type="scientific">Dictyoglomus thermophilum</name>
    <dbReference type="NCBI Taxonomy" id="14"/>
    <lineage>
        <taxon>Bacteria</taxon>
        <taxon>Pseudomonadati</taxon>
        <taxon>Dictyoglomota</taxon>
        <taxon>Dictyoglomia</taxon>
        <taxon>Dictyoglomales</taxon>
        <taxon>Dictyoglomaceae</taxon>
        <taxon>Dictyoglomus</taxon>
    </lineage>
</organism>
<comment type="catalytic activity">
    <reaction evidence="7 8">
        <text>UDP-alpha-D-glucose + 2 NAD(+) + H2O = UDP-alpha-D-glucuronate + 2 NADH + 3 H(+)</text>
        <dbReference type="Rhea" id="RHEA:23596"/>
        <dbReference type="ChEBI" id="CHEBI:15377"/>
        <dbReference type="ChEBI" id="CHEBI:15378"/>
        <dbReference type="ChEBI" id="CHEBI:57540"/>
        <dbReference type="ChEBI" id="CHEBI:57945"/>
        <dbReference type="ChEBI" id="CHEBI:58052"/>
        <dbReference type="ChEBI" id="CHEBI:58885"/>
        <dbReference type="EC" id="1.1.1.22"/>
    </reaction>
</comment>
<name>A0A7C3MKW5_DICTH</name>
<evidence type="ECO:0000256" key="11">
    <source>
        <dbReference type="PIRSR" id="PIRSR500134-3"/>
    </source>
</evidence>
<dbReference type="Pfam" id="PF03720">
    <property type="entry name" value="UDPG_MGDP_dh_C"/>
    <property type="match status" value="1"/>
</dbReference>
<evidence type="ECO:0000256" key="2">
    <source>
        <dbReference type="ARBA" id="ARBA00006601"/>
    </source>
</evidence>
<dbReference type="InterPro" id="IPR036291">
    <property type="entry name" value="NAD(P)-bd_dom_sf"/>
</dbReference>
<comment type="caution">
    <text evidence="13">The sequence shown here is derived from an EMBL/GenBank/DDBJ whole genome shotgun (WGS) entry which is preliminary data.</text>
</comment>
<feature type="binding site" evidence="10">
    <location>
        <position position="253"/>
    </location>
    <ligand>
        <name>substrate</name>
    </ligand>
</feature>
<dbReference type="UniPathway" id="UPA00038">
    <property type="reaction ID" value="UER00491"/>
</dbReference>
<feature type="domain" description="UDP-glucose/GDP-mannose dehydrogenase C-terminal" evidence="12">
    <location>
        <begin position="309"/>
        <end position="418"/>
    </location>
</feature>
<protein>
    <recommendedName>
        <fullName evidence="4 8">UDP-glucose 6-dehydrogenase</fullName>
        <ecNumber evidence="3 8">1.1.1.22</ecNumber>
    </recommendedName>
</protein>
<dbReference type="SUPFAM" id="SSF52413">
    <property type="entry name" value="UDP-glucose/GDP-mannose dehydrogenase C-terminal domain"/>
    <property type="match status" value="1"/>
</dbReference>
<dbReference type="InterPro" id="IPR017476">
    <property type="entry name" value="UDP-Glc/GDP-Man"/>
</dbReference>
<feature type="binding site" evidence="11">
    <location>
        <position position="35"/>
    </location>
    <ligand>
        <name>NAD(+)</name>
        <dbReference type="ChEBI" id="CHEBI:57540"/>
    </ligand>
</feature>
<gene>
    <name evidence="13" type="ORF">ENW00_08405</name>
</gene>
<dbReference type="Gene3D" id="3.40.50.720">
    <property type="entry name" value="NAD(P)-binding Rossmann-like Domain"/>
    <property type="match status" value="2"/>
</dbReference>
<reference evidence="13" key="1">
    <citation type="journal article" date="2020" name="mSystems">
        <title>Genome- and Community-Level Interaction Insights into Carbon Utilization and Element Cycling Functions of Hydrothermarchaeota in Hydrothermal Sediment.</title>
        <authorList>
            <person name="Zhou Z."/>
            <person name="Liu Y."/>
            <person name="Xu W."/>
            <person name="Pan J."/>
            <person name="Luo Z.H."/>
            <person name="Li M."/>
        </authorList>
    </citation>
    <scope>NUCLEOTIDE SEQUENCE [LARGE SCALE GENOMIC DNA]</scope>
    <source>
        <strain evidence="13">SpSt-81</strain>
    </source>
</reference>
<feature type="binding site" evidence="11">
    <location>
        <position position="30"/>
    </location>
    <ligand>
        <name>NAD(+)</name>
        <dbReference type="ChEBI" id="CHEBI:57540"/>
    </ligand>
</feature>
<keyword evidence="5 8" id="KW-0560">Oxidoreductase</keyword>
<dbReference type="NCBIfam" id="TIGR03026">
    <property type="entry name" value="NDP-sugDHase"/>
    <property type="match status" value="1"/>
</dbReference>
<comment type="similarity">
    <text evidence="2 8">Belongs to the UDP-glucose/GDP-mannose dehydrogenase family.</text>
</comment>
<accession>A0A7C3MKW5</accession>
<evidence type="ECO:0000256" key="7">
    <source>
        <dbReference type="ARBA" id="ARBA00047473"/>
    </source>
</evidence>
<feature type="binding site" evidence="11">
    <location>
        <position position="151"/>
    </location>
    <ligand>
        <name>NAD(+)</name>
        <dbReference type="ChEBI" id="CHEBI:57540"/>
    </ligand>
</feature>
<feature type="active site" description="Nucleophile" evidence="9">
    <location>
        <position position="256"/>
    </location>
</feature>
<dbReference type="InterPro" id="IPR014027">
    <property type="entry name" value="UDP-Glc/GDP-Man_DH_C"/>
</dbReference>
<dbReference type="Pfam" id="PF00984">
    <property type="entry name" value="UDPG_MGDP_dh"/>
    <property type="match status" value="1"/>
</dbReference>
<dbReference type="PANTHER" id="PTHR43750:SF3">
    <property type="entry name" value="UDP-GLUCOSE 6-DEHYDROGENASE TUAD"/>
    <property type="match status" value="1"/>
</dbReference>
<evidence type="ECO:0000313" key="13">
    <source>
        <dbReference type="EMBL" id="HFX14149.1"/>
    </source>
</evidence>
<dbReference type="InterPro" id="IPR001732">
    <property type="entry name" value="UDP-Glc/GDP-Man_DH_N"/>
</dbReference>
<dbReference type="PIRSF" id="PIRSF000124">
    <property type="entry name" value="UDPglc_GDPman_dh"/>
    <property type="match status" value="1"/>
</dbReference>
<feature type="binding site" evidence="11">
    <location>
        <position position="119"/>
    </location>
    <ligand>
        <name>NAD(+)</name>
        <dbReference type="ChEBI" id="CHEBI:57540"/>
    </ligand>
</feature>
<dbReference type="InterPro" id="IPR008927">
    <property type="entry name" value="6-PGluconate_DH-like_C_sf"/>
</dbReference>
<feature type="binding site" evidence="10">
    <location>
        <position position="316"/>
    </location>
    <ligand>
        <name>substrate</name>
    </ligand>
</feature>
<dbReference type="InterPro" id="IPR036220">
    <property type="entry name" value="UDP-Glc/GDP-Man_DH_C_sf"/>
</dbReference>
<dbReference type="Gene3D" id="1.20.5.100">
    <property type="entry name" value="Cytochrome c1, transmembrane anchor, C-terminal"/>
    <property type="match status" value="1"/>
</dbReference>
<dbReference type="InterPro" id="IPR028357">
    <property type="entry name" value="UDPglc_DH_bac"/>
</dbReference>
<proteinExistence type="inferred from homology"/>
<dbReference type="EC" id="1.1.1.22" evidence="3 8"/>
<feature type="binding site" evidence="10">
    <location>
        <begin position="245"/>
        <end position="249"/>
    </location>
    <ligand>
        <name>substrate</name>
    </ligand>
</feature>
<feature type="binding site" evidence="11">
    <location>
        <position position="84"/>
    </location>
    <ligand>
        <name>NAD(+)</name>
        <dbReference type="ChEBI" id="CHEBI:57540"/>
    </ligand>
</feature>
<feature type="binding site" evidence="10">
    <location>
        <position position="200"/>
    </location>
    <ligand>
        <name>substrate</name>
    </ligand>
</feature>
<sequence length="436" mass="49398">MKISIIGTGYVGLTTGVALAYLGNNVICMDNDEEKINNLKRGIIPIYEPGLEELLNSVKNYVKFTSDMGYSVKESDVIFICVGTPSKEDGSIDMSYFREAVIEIAKFINRYKVIVNKSTVPVGTGDWVKKEIRKYYKGEISVVSNPEFLREGSALKDFLEPDRIVIGVEDERSKEIMLEIYSKIDAPKLVTDIRSAEMIKYAANAFLAMKISFINEIANICEKVGADVKEVAKGIGLDKRIGPYFLNAGIGYGGSCFPKDIDGLLMIANTHNYDFKLLKAVAEVNKYQQEKFVRRIIDILKRENGNTVAIWGLAFKPNTDDVRKSPALKIIKMLAEEGYKIKAFDPKAIENAKKEIQLLNKEYIKNIIFVNDPYEAVKEAYVLALVTEWSDFLKIDMKKVKDLMHKPYFFDGRNLFEPEEMKNIGFHYEGVGRKIK</sequence>
<evidence type="ECO:0000256" key="10">
    <source>
        <dbReference type="PIRSR" id="PIRSR500134-2"/>
    </source>
</evidence>
<dbReference type="SMART" id="SM00984">
    <property type="entry name" value="UDPG_MGDP_dh_C"/>
    <property type="match status" value="1"/>
</dbReference>
<dbReference type="GO" id="GO:0003979">
    <property type="term" value="F:UDP-glucose 6-dehydrogenase activity"/>
    <property type="evidence" value="ECO:0007669"/>
    <property type="project" value="UniProtKB-EC"/>
</dbReference>
<dbReference type="GO" id="GO:0000271">
    <property type="term" value="P:polysaccharide biosynthetic process"/>
    <property type="evidence" value="ECO:0007669"/>
    <property type="project" value="InterPro"/>
</dbReference>
<feature type="binding site" evidence="11">
    <location>
        <position position="259"/>
    </location>
    <ligand>
        <name>NAD(+)</name>
        <dbReference type="ChEBI" id="CHEBI:57540"/>
    </ligand>
</feature>
<dbReference type="AlphaFoldDB" id="A0A7C3MKW5"/>
<dbReference type="PIRSF" id="PIRSF500134">
    <property type="entry name" value="UDPglc_DH_bac"/>
    <property type="match status" value="1"/>
</dbReference>
<dbReference type="InterPro" id="IPR014026">
    <property type="entry name" value="UDP-Glc/GDP-Man_DH_dimer"/>
</dbReference>
<evidence type="ECO:0000256" key="6">
    <source>
        <dbReference type="ARBA" id="ARBA00023027"/>
    </source>
</evidence>
<keyword evidence="6 8" id="KW-0520">NAD</keyword>
<evidence type="ECO:0000259" key="12">
    <source>
        <dbReference type="SMART" id="SM00984"/>
    </source>
</evidence>